<gene>
    <name evidence="1" type="ORF">AO440_004408</name>
</gene>
<organism evidence="1 2">
    <name type="scientific">Candida glabrata</name>
    <name type="common">Yeast</name>
    <name type="synonym">Torulopsis glabrata</name>
    <dbReference type="NCBI Taxonomy" id="5478"/>
    <lineage>
        <taxon>Eukaryota</taxon>
        <taxon>Fungi</taxon>
        <taxon>Dikarya</taxon>
        <taxon>Ascomycota</taxon>
        <taxon>Saccharomycotina</taxon>
        <taxon>Saccharomycetes</taxon>
        <taxon>Saccharomycetales</taxon>
        <taxon>Saccharomycetaceae</taxon>
        <taxon>Nakaseomyces</taxon>
    </lineage>
</organism>
<dbReference type="InterPro" id="IPR012470">
    <property type="entry name" value="Pup1-like"/>
</dbReference>
<comment type="caution">
    <text evidence="1">The sequence shown here is derived from an EMBL/GenBank/DDBJ whole genome shotgun (WGS) entry which is preliminary data.</text>
</comment>
<dbReference type="AlphaFoldDB" id="A0A0W0CGS3"/>
<dbReference type="VEuPathDB" id="FungiDB:CAGL0M12947g"/>
<evidence type="ECO:0000313" key="2">
    <source>
        <dbReference type="Proteomes" id="UP000054886"/>
    </source>
</evidence>
<proteinExistence type="predicted"/>
<dbReference type="VEuPathDB" id="FungiDB:GW608_M12859"/>
<protein>
    <submittedName>
        <fullName evidence="1">Uncharacterized protein</fullName>
    </submittedName>
</protein>
<name>A0A0W0CGS3_CANGB</name>
<sequence length="211" mass="24379">MSDSREIKKPWWFKKAKEWADEFYTRDQKLEDSDRRDLSKKYATISKASVVGAATGLSAGLGGPYAYRYYTTGALKGVKLPRTILLGVVSMVIMRNVAAKIAWDKELKKLDPSGELKQNYKSAHKTVDDVSLSDNSTSVQKKYGMMKFLKYRTAPRWAMYFEGTYQHPDRKFPNPDQMVQDLKGSRRAFPPFFSKADKFWHQIDRKDNDHT</sequence>
<dbReference type="VEuPathDB" id="FungiDB:GWK60_M12859"/>
<dbReference type="EMBL" id="LLZZ01000161">
    <property type="protein sequence ID" value="KTA97394.1"/>
    <property type="molecule type" value="Genomic_DNA"/>
</dbReference>
<reference evidence="1 2" key="1">
    <citation type="submission" date="2015-10" db="EMBL/GenBank/DDBJ databases">
        <title>Draft genomes sequences of Candida glabrata isolates 1A, 1B, 2A, 2B, 3A and 3B.</title>
        <authorList>
            <person name="Haavelsrud O.E."/>
            <person name="Gaustad P."/>
        </authorList>
    </citation>
    <scope>NUCLEOTIDE SEQUENCE [LARGE SCALE GENOMIC DNA]</scope>
    <source>
        <strain evidence="1">910700640</strain>
    </source>
</reference>
<evidence type="ECO:0000313" key="1">
    <source>
        <dbReference type="EMBL" id="KTA97394.1"/>
    </source>
</evidence>
<dbReference type="Proteomes" id="UP000054886">
    <property type="component" value="Unassembled WGS sequence"/>
</dbReference>
<accession>A0A0W0CGS3</accession>
<dbReference type="VEuPathDB" id="FungiDB:B1J91_M12947g"/>
<dbReference type="VEuPathDB" id="FungiDB:GVI51_M12903"/>
<dbReference type="PhylomeDB" id="A0A0W0CGS3"/>
<dbReference type="Pfam" id="PF07954">
    <property type="entry name" value="DUF1689"/>
    <property type="match status" value="1"/>
</dbReference>